<feature type="transmembrane region" description="Helical" evidence="1">
    <location>
        <begin position="26"/>
        <end position="44"/>
    </location>
</feature>
<dbReference type="Gramene" id="TKW27301">
    <property type="protein sequence ID" value="TKW27301"/>
    <property type="gene ID" value="SEVIR_3G248400v2"/>
</dbReference>
<evidence type="ECO:0000256" key="1">
    <source>
        <dbReference type="SAM" id="Phobius"/>
    </source>
</evidence>
<name>A0A4U6VCY1_SETVI</name>
<keyword evidence="1" id="KW-1133">Transmembrane helix</keyword>
<keyword evidence="1" id="KW-0472">Membrane</keyword>
<organism evidence="2 3">
    <name type="scientific">Setaria viridis</name>
    <name type="common">Green bristlegrass</name>
    <name type="synonym">Setaria italica subsp. viridis</name>
    <dbReference type="NCBI Taxonomy" id="4556"/>
    <lineage>
        <taxon>Eukaryota</taxon>
        <taxon>Viridiplantae</taxon>
        <taxon>Streptophyta</taxon>
        <taxon>Embryophyta</taxon>
        <taxon>Tracheophyta</taxon>
        <taxon>Spermatophyta</taxon>
        <taxon>Magnoliopsida</taxon>
        <taxon>Liliopsida</taxon>
        <taxon>Poales</taxon>
        <taxon>Poaceae</taxon>
        <taxon>PACMAD clade</taxon>
        <taxon>Panicoideae</taxon>
        <taxon>Panicodae</taxon>
        <taxon>Paniceae</taxon>
        <taxon>Cenchrinae</taxon>
        <taxon>Setaria</taxon>
    </lineage>
</organism>
<dbReference type="Proteomes" id="UP000298652">
    <property type="component" value="Chromosome 3"/>
</dbReference>
<proteinExistence type="predicted"/>
<evidence type="ECO:0000313" key="3">
    <source>
        <dbReference type="Proteomes" id="UP000298652"/>
    </source>
</evidence>
<keyword evidence="3" id="KW-1185">Reference proteome</keyword>
<sequence length="112" mass="12608">MWLGPTAGPSSFNQYWIWVKNIMPMFQQYHMVGLVAICWALWIARNKTCFEAKMIKSPTEIICSASSFISYWAGMQKAEDKANLEVGAEAEAALHIHPQEAMPEDTGTVLIQ</sequence>
<dbReference type="AlphaFoldDB" id="A0A4U6VCY1"/>
<reference evidence="2" key="1">
    <citation type="submission" date="2019-03" db="EMBL/GenBank/DDBJ databases">
        <title>WGS assembly of Setaria viridis.</title>
        <authorList>
            <person name="Huang P."/>
            <person name="Jenkins J."/>
            <person name="Grimwood J."/>
            <person name="Barry K."/>
            <person name="Healey A."/>
            <person name="Mamidi S."/>
            <person name="Sreedasyam A."/>
            <person name="Shu S."/>
            <person name="Feldman M."/>
            <person name="Wu J."/>
            <person name="Yu Y."/>
            <person name="Chen C."/>
            <person name="Johnson J."/>
            <person name="Rokhsar D."/>
            <person name="Baxter I."/>
            <person name="Schmutz J."/>
            <person name="Brutnell T."/>
            <person name="Kellogg E."/>
        </authorList>
    </citation>
    <scope>NUCLEOTIDE SEQUENCE [LARGE SCALE GENOMIC DNA]</scope>
</reference>
<evidence type="ECO:0000313" key="2">
    <source>
        <dbReference type="EMBL" id="TKW27301.1"/>
    </source>
</evidence>
<protein>
    <submittedName>
        <fullName evidence="2">Uncharacterized protein</fullName>
    </submittedName>
</protein>
<accession>A0A4U6VCY1</accession>
<dbReference type="OMA" id="ERKWINI"/>
<gene>
    <name evidence="2" type="ORF">SEVIR_3G248400v2</name>
</gene>
<keyword evidence="1" id="KW-0812">Transmembrane</keyword>
<dbReference type="EMBL" id="CM016554">
    <property type="protein sequence ID" value="TKW27301.1"/>
    <property type="molecule type" value="Genomic_DNA"/>
</dbReference>